<reference evidence="2 3" key="1">
    <citation type="submission" date="2016-11" db="EMBL/GenBank/DDBJ databases">
        <authorList>
            <person name="Jaros S."/>
            <person name="Januszkiewicz K."/>
            <person name="Wedrychowicz H."/>
        </authorList>
    </citation>
    <scope>NUCLEOTIDE SEQUENCE [LARGE SCALE GENOMIC DNA]</scope>
    <source>
        <strain evidence="2 3">DSM 17918</strain>
    </source>
</reference>
<dbReference type="OrthoDB" id="1706761at2"/>
<feature type="transmembrane region" description="Helical" evidence="1">
    <location>
        <begin position="100"/>
        <end position="121"/>
    </location>
</feature>
<gene>
    <name evidence="2" type="ORF">SAMN02746089_00394</name>
</gene>
<dbReference type="RefSeq" id="WP_073341416.1">
    <property type="nucleotide sequence ID" value="NZ_FQVH01000002.1"/>
</dbReference>
<feature type="transmembrane region" description="Helical" evidence="1">
    <location>
        <begin position="12"/>
        <end position="31"/>
    </location>
</feature>
<dbReference type="AlphaFoldDB" id="A0A1M4U6H0"/>
<dbReference type="Proteomes" id="UP000184088">
    <property type="component" value="Unassembled WGS sequence"/>
</dbReference>
<sequence length="391" mass="43208">MNVRKIEVIKMISLSALIIFNIITFAFASNLPQDIINQQEKNLNVENVQQILDEISSQNSNFPKLNIVNIIRDIINGKNILNMNQLIPDIFKVVFGEISLNIRLLIQIIALSVICALLINLQQSFNDETISQIAFIVTYMVIVILLLNSFKASMDVGKRTIDQMVNFMQALMPTLFAALVSSGSAVSAATFNPIIAFSVEGISAIMRDYIIPVIYWISVLSLINNLNTRLQIDKYIDFIRSIITTIIVLLPLMFLGVLTVEGITSPFVDNAAIKTAKFATGKFIPMVGSVMSDTFDAILRYTVILKNSIGVIGMLAVVFITVYPLIKMFALLIILKISAAFIQPISDERVVKGIEGVANSLTLLMSCVVVVAVMFFISLAILLATTSFLRV</sequence>
<dbReference type="InterPro" id="IPR014194">
    <property type="entry name" value="Spore_III_AE"/>
</dbReference>
<dbReference type="STRING" id="1121256.SAMN02746089_00394"/>
<evidence type="ECO:0000313" key="2">
    <source>
        <dbReference type="EMBL" id="SHE52352.1"/>
    </source>
</evidence>
<name>A0A1M4U6H0_9THEO</name>
<keyword evidence="1" id="KW-0472">Membrane</keyword>
<keyword evidence="1" id="KW-0812">Transmembrane</keyword>
<feature type="transmembrane region" description="Helical" evidence="1">
    <location>
        <begin position="209"/>
        <end position="226"/>
    </location>
</feature>
<organism evidence="2 3">
    <name type="scientific">Caldanaerobius fijiensis DSM 17918</name>
    <dbReference type="NCBI Taxonomy" id="1121256"/>
    <lineage>
        <taxon>Bacteria</taxon>
        <taxon>Bacillati</taxon>
        <taxon>Bacillota</taxon>
        <taxon>Clostridia</taxon>
        <taxon>Thermoanaerobacterales</taxon>
        <taxon>Thermoanaerobacteraceae</taxon>
        <taxon>Caldanaerobius</taxon>
    </lineage>
</organism>
<keyword evidence="1" id="KW-1133">Transmembrane helix</keyword>
<feature type="transmembrane region" description="Helical" evidence="1">
    <location>
        <begin position="309"/>
        <end position="335"/>
    </location>
</feature>
<dbReference type="EMBL" id="FQVH01000002">
    <property type="protein sequence ID" value="SHE52352.1"/>
    <property type="molecule type" value="Genomic_DNA"/>
</dbReference>
<evidence type="ECO:0000256" key="1">
    <source>
        <dbReference type="SAM" id="Phobius"/>
    </source>
</evidence>
<dbReference type="Pfam" id="PF09546">
    <property type="entry name" value="Spore_III_AE"/>
    <property type="match status" value="1"/>
</dbReference>
<proteinExistence type="predicted"/>
<dbReference type="NCBIfam" id="TIGR02829">
    <property type="entry name" value="spore_III_AE"/>
    <property type="match status" value="1"/>
</dbReference>
<feature type="transmembrane region" description="Helical" evidence="1">
    <location>
        <begin position="356"/>
        <end position="384"/>
    </location>
</feature>
<feature type="transmembrane region" description="Helical" evidence="1">
    <location>
        <begin position="171"/>
        <end position="197"/>
    </location>
</feature>
<feature type="transmembrane region" description="Helical" evidence="1">
    <location>
        <begin position="238"/>
        <end position="260"/>
    </location>
</feature>
<feature type="transmembrane region" description="Helical" evidence="1">
    <location>
        <begin position="133"/>
        <end position="150"/>
    </location>
</feature>
<evidence type="ECO:0000313" key="3">
    <source>
        <dbReference type="Proteomes" id="UP000184088"/>
    </source>
</evidence>
<protein>
    <submittedName>
        <fullName evidence="2">Stage III sporulation protein AE</fullName>
    </submittedName>
</protein>
<accession>A0A1M4U6H0</accession>
<keyword evidence="3" id="KW-1185">Reference proteome</keyword>